<sequence>MQKAISACVVALFAVGLTWVFWWPLWEGGGLIGGDLYPYYFPQKAVLADALANTEIPFWNPLVGFGYPVLGESQTGALYPVYLILYRFLDINSAYNFSQLLHYVIAFVSTYGVARRLGLGRWPSLLAAVTFVYGWFPARICLEWAIVGGAWSIAFLWAETVFLQSRNRWSLAAMSLILGLNLLAGHYNLAFITILLAAVWPWLISRRESDQPGLKVTKLIAIAGALMLGFAIAGVQIIPTWELKSVSQRQEEAVAFTPTYGHLPPAAISQLWTPWSWYAGEMTTDEYLVEANWLAVPDSTNQVEAYVYCGILPLVLAILGIFFRSHGQLSGVQWRWWGIFVVGLLMATGWPTYWLADVPGIGFFRGPGRYSMISAFAVAILAGNGFQSLVSQRNSSKRTKNVFGLVVVLIVVGDLWVASRKFQVGSSPFWMRQVFYATLLDDPPITYRDESELREYFRQLDGNVRLYAPGQNMPTLLGVSSLPVYLGLGPAIYETQAVRVDLMEAAPERIQEERSRLEQLGVTHILSEHPLNETLWNVNLESRPVDALLNRAFGRREPFYFYSLTDASGRCHVPEDPDAVVTLSVSPNEVIAEVNNSSGGTLELRDLNYPGWVCTSHEELDSELYRTVKLTGGDEEVPERVRWVFRPRSHFLGAILSSLGLIGMIFFPIWIGRFINSKEKAVSSAHS</sequence>
<comment type="caution">
    <text evidence="2">The sequence shown here is derived from an EMBL/GenBank/DDBJ whole genome shotgun (WGS) entry which is preliminary data.</text>
</comment>
<accession>A0A5C5X3B6</accession>
<feature type="transmembrane region" description="Helical" evidence="1">
    <location>
        <begin position="94"/>
        <end position="113"/>
    </location>
</feature>
<dbReference type="InterPro" id="IPR018580">
    <property type="entry name" value="Uncharacterised_YfhO"/>
</dbReference>
<evidence type="ECO:0000313" key="2">
    <source>
        <dbReference type="EMBL" id="TWT57340.1"/>
    </source>
</evidence>
<feature type="transmembrane region" description="Helical" evidence="1">
    <location>
        <begin position="7"/>
        <end position="26"/>
    </location>
</feature>
<protein>
    <recommendedName>
        <fullName evidence="4">Bacterial membrane protein YfhO</fullName>
    </recommendedName>
</protein>
<feature type="transmembrane region" description="Helical" evidence="1">
    <location>
        <begin position="368"/>
        <end position="390"/>
    </location>
</feature>
<dbReference type="PANTHER" id="PTHR38454:SF1">
    <property type="entry name" value="INTEGRAL MEMBRANE PROTEIN"/>
    <property type="match status" value="1"/>
</dbReference>
<feature type="transmembrane region" description="Helical" evidence="1">
    <location>
        <begin position="402"/>
        <end position="419"/>
    </location>
</feature>
<dbReference type="EMBL" id="SIHI01000001">
    <property type="protein sequence ID" value="TWT57340.1"/>
    <property type="molecule type" value="Genomic_DNA"/>
</dbReference>
<reference evidence="2 3" key="1">
    <citation type="submission" date="2019-02" db="EMBL/GenBank/DDBJ databases">
        <title>Deep-cultivation of Planctomycetes and their phenomic and genomic characterization uncovers novel biology.</title>
        <authorList>
            <person name="Wiegand S."/>
            <person name="Jogler M."/>
            <person name="Boedeker C."/>
            <person name="Pinto D."/>
            <person name="Vollmers J."/>
            <person name="Rivas-Marin E."/>
            <person name="Kohn T."/>
            <person name="Peeters S.H."/>
            <person name="Heuer A."/>
            <person name="Rast P."/>
            <person name="Oberbeckmann S."/>
            <person name="Bunk B."/>
            <person name="Jeske O."/>
            <person name="Meyerdierks A."/>
            <person name="Storesund J.E."/>
            <person name="Kallscheuer N."/>
            <person name="Luecker S."/>
            <person name="Lage O.M."/>
            <person name="Pohl T."/>
            <person name="Merkel B.J."/>
            <person name="Hornburger P."/>
            <person name="Mueller R.-W."/>
            <person name="Bruemmer F."/>
            <person name="Labrenz M."/>
            <person name="Spormann A.M."/>
            <person name="Op Den Camp H."/>
            <person name="Overmann J."/>
            <person name="Amann R."/>
            <person name="Jetten M.S.M."/>
            <person name="Mascher T."/>
            <person name="Medema M.H."/>
            <person name="Devos D.P."/>
            <person name="Kaster A.-K."/>
            <person name="Ovreas L."/>
            <person name="Rohde M."/>
            <person name="Galperin M.Y."/>
            <person name="Jogler C."/>
        </authorList>
    </citation>
    <scope>NUCLEOTIDE SEQUENCE [LARGE SCALE GENOMIC DNA]</scope>
    <source>
        <strain evidence="2 3">KOR42</strain>
    </source>
</reference>
<feature type="transmembrane region" description="Helical" evidence="1">
    <location>
        <begin position="336"/>
        <end position="356"/>
    </location>
</feature>
<feature type="transmembrane region" description="Helical" evidence="1">
    <location>
        <begin position="125"/>
        <end position="158"/>
    </location>
</feature>
<name>A0A5C5X3B6_9PLAN</name>
<evidence type="ECO:0008006" key="4">
    <source>
        <dbReference type="Google" id="ProtNLM"/>
    </source>
</evidence>
<dbReference type="PANTHER" id="PTHR38454">
    <property type="entry name" value="INTEGRAL MEMBRANE PROTEIN-RELATED"/>
    <property type="match status" value="1"/>
</dbReference>
<evidence type="ECO:0000256" key="1">
    <source>
        <dbReference type="SAM" id="Phobius"/>
    </source>
</evidence>
<keyword evidence="1" id="KW-1133">Transmembrane helix</keyword>
<dbReference type="OrthoDB" id="9772884at2"/>
<dbReference type="AlphaFoldDB" id="A0A5C5X3B6"/>
<organism evidence="2 3">
    <name type="scientific">Thalassoglobus neptunius</name>
    <dbReference type="NCBI Taxonomy" id="1938619"/>
    <lineage>
        <taxon>Bacteria</taxon>
        <taxon>Pseudomonadati</taxon>
        <taxon>Planctomycetota</taxon>
        <taxon>Planctomycetia</taxon>
        <taxon>Planctomycetales</taxon>
        <taxon>Planctomycetaceae</taxon>
        <taxon>Thalassoglobus</taxon>
    </lineage>
</organism>
<dbReference type="Proteomes" id="UP000317243">
    <property type="component" value="Unassembled WGS sequence"/>
</dbReference>
<keyword evidence="1" id="KW-0812">Transmembrane</keyword>
<dbReference type="RefSeq" id="WP_146507182.1">
    <property type="nucleotide sequence ID" value="NZ_SIHI01000001.1"/>
</dbReference>
<gene>
    <name evidence="2" type="ORF">KOR42_07000</name>
</gene>
<feature type="transmembrane region" description="Helical" evidence="1">
    <location>
        <begin position="216"/>
        <end position="238"/>
    </location>
</feature>
<feature type="transmembrane region" description="Helical" evidence="1">
    <location>
        <begin position="178"/>
        <end position="204"/>
    </location>
</feature>
<keyword evidence="1" id="KW-0472">Membrane</keyword>
<feature type="transmembrane region" description="Helical" evidence="1">
    <location>
        <begin position="305"/>
        <end position="324"/>
    </location>
</feature>
<evidence type="ECO:0000313" key="3">
    <source>
        <dbReference type="Proteomes" id="UP000317243"/>
    </source>
</evidence>
<keyword evidence="3" id="KW-1185">Reference proteome</keyword>
<feature type="transmembrane region" description="Helical" evidence="1">
    <location>
        <begin position="651"/>
        <end position="671"/>
    </location>
</feature>
<proteinExistence type="predicted"/>